<evidence type="ECO:0000259" key="13">
    <source>
        <dbReference type="Pfam" id="PF02705"/>
    </source>
</evidence>
<dbReference type="HAMAP" id="MF_01522">
    <property type="entry name" value="Kup"/>
    <property type="match status" value="1"/>
</dbReference>
<dbReference type="GO" id="GO:0015293">
    <property type="term" value="F:symporter activity"/>
    <property type="evidence" value="ECO:0007669"/>
    <property type="project" value="UniProtKB-UniRule"/>
</dbReference>
<dbReference type="Proteomes" id="UP000286806">
    <property type="component" value="Unassembled WGS sequence"/>
</dbReference>
<organism evidence="15 16">
    <name type="scientific">Sulfuriferula multivorans</name>
    <dbReference type="NCBI Taxonomy" id="1559896"/>
    <lineage>
        <taxon>Bacteria</taxon>
        <taxon>Pseudomonadati</taxon>
        <taxon>Pseudomonadota</taxon>
        <taxon>Betaproteobacteria</taxon>
        <taxon>Nitrosomonadales</taxon>
        <taxon>Sulfuricellaceae</taxon>
        <taxon>Sulfuriferula</taxon>
    </lineage>
</organism>
<evidence type="ECO:0000256" key="9">
    <source>
        <dbReference type="ARBA" id="ARBA00022989"/>
    </source>
</evidence>
<reference evidence="15 16" key="1">
    <citation type="journal article" date="2019" name="Front. Microbiol.">
        <title>Genomes of Neutrophilic Sulfur-Oxidizing Chemolithoautotrophs Representing 9 Proteobacterial Species From 8 Genera.</title>
        <authorList>
            <person name="Watanabe T."/>
            <person name="Kojima H."/>
            <person name="Umezawa K."/>
            <person name="Hori C."/>
            <person name="Takasuka T.E."/>
            <person name="Kato Y."/>
            <person name="Fukui M."/>
        </authorList>
    </citation>
    <scope>NUCLEOTIDE SEQUENCE [LARGE SCALE GENOMIC DNA]</scope>
    <source>
        <strain evidence="15 16">TTN</strain>
    </source>
</reference>
<keyword evidence="11 12" id="KW-0472">Membrane</keyword>
<dbReference type="InterPro" id="IPR053952">
    <property type="entry name" value="K_trans_C"/>
</dbReference>
<feature type="transmembrane region" description="Helical" evidence="12">
    <location>
        <begin position="317"/>
        <end position="346"/>
    </location>
</feature>
<evidence type="ECO:0000256" key="11">
    <source>
        <dbReference type="ARBA" id="ARBA00023136"/>
    </source>
</evidence>
<dbReference type="PANTHER" id="PTHR30540">
    <property type="entry name" value="OSMOTIC STRESS POTASSIUM TRANSPORTER"/>
    <property type="match status" value="1"/>
</dbReference>
<keyword evidence="3 12" id="KW-0813">Transport</keyword>
<feature type="transmembrane region" description="Helical" evidence="12">
    <location>
        <begin position="130"/>
        <end position="149"/>
    </location>
</feature>
<name>A0A401JCP1_9PROT</name>
<keyword evidence="8 12" id="KW-0630">Potassium</keyword>
<evidence type="ECO:0000313" key="15">
    <source>
        <dbReference type="EMBL" id="GBL45320.1"/>
    </source>
</evidence>
<evidence type="ECO:0000256" key="8">
    <source>
        <dbReference type="ARBA" id="ARBA00022958"/>
    </source>
</evidence>
<proteinExistence type="inferred from homology"/>
<evidence type="ECO:0000256" key="7">
    <source>
        <dbReference type="ARBA" id="ARBA00022847"/>
    </source>
</evidence>
<feature type="transmembrane region" description="Helical" evidence="12">
    <location>
        <begin position="428"/>
        <end position="447"/>
    </location>
</feature>
<keyword evidence="5 12" id="KW-0633">Potassium transport</keyword>
<dbReference type="GO" id="GO:0005886">
    <property type="term" value="C:plasma membrane"/>
    <property type="evidence" value="ECO:0007669"/>
    <property type="project" value="UniProtKB-SubCell"/>
</dbReference>
<feature type="transmembrane region" description="Helical" evidence="12">
    <location>
        <begin position="77"/>
        <end position="98"/>
    </location>
</feature>
<keyword evidence="16" id="KW-1185">Reference proteome</keyword>
<dbReference type="Pfam" id="PF02705">
    <property type="entry name" value="K_trans"/>
    <property type="match status" value="1"/>
</dbReference>
<feature type="transmembrane region" description="Helical" evidence="12">
    <location>
        <begin position="169"/>
        <end position="187"/>
    </location>
</feature>
<evidence type="ECO:0000256" key="12">
    <source>
        <dbReference type="HAMAP-Rule" id="MF_01522"/>
    </source>
</evidence>
<comment type="similarity">
    <text evidence="2 12">Belongs to the HAK/KUP transporter (TC 2.A.72) family.</text>
</comment>
<feature type="domain" description="K+ potassium transporter C-terminal" evidence="14">
    <location>
        <begin position="504"/>
        <end position="652"/>
    </location>
</feature>
<dbReference type="AlphaFoldDB" id="A0A401JCP1"/>
<feature type="transmembrane region" description="Helical" evidence="12">
    <location>
        <begin position="275"/>
        <end position="297"/>
    </location>
</feature>
<feature type="transmembrane region" description="Helical" evidence="12">
    <location>
        <begin position="394"/>
        <end position="416"/>
    </location>
</feature>
<comment type="caution">
    <text evidence="15">The sequence shown here is derived from an EMBL/GenBank/DDBJ whole genome shotgun (WGS) entry which is preliminary data.</text>
</comment>
<dbReference type="EMBL" id="BGOW01000009">
    <property type="protein sequence ID" value="GBL45320.1"/>
    <property type="molecule type" value="Genomic_DNA"/>
</dbReference>
<feature type="transmembrane region" description="Helical" evidence="12">
    <location>
        <begin position="242"/>
        <end position="263"/>
    </location>
</feature>
<dbReference type="InterPro" id="IPR023051">
    <property type="entry name" value="Kup"/>
</dbReference>
<comment type="catalytic activity">
    <reaction evidence="12">
        <text>K(+)(in) + H(+)(in) = K(+)(out) + H(+)(out)</text>
        <dbReference type="Rhea" id="RHEA:28490"/>
        <dbReference type="ChEBI" id="CHEBI:15378"/>
        <dbReference type="ChEBI" id="CHEBI:29103"/>
    </reaction>
</comment>
<evidence type="ECO:0000256" key="6">
    <source>
        <dbReference type="ARBA" id="ARBA00022692"/>
    </source>
</evidence>
<dbReference type="Pfam" id="PF22776">
    <property type="entry name" value="K_trans_C"/>
    <property type="match status" value="1"/>
</dbReference>
<feature type="transmembrane region" description="Helical" evidence="12">
    <location>
        <begin position="453"/>
        <end position="470"/>
    </location>
</feature>
<feature type="transmembrane region" description="Helical" evidence="12">
    <location>
        <begin position="199"/>
        <end position="222"/>
    </location>
</feature>
<accession>A0A401JCP1</accession>
<keyword evidence="4 12" id="KW-1003">Cell membrane</keyword>
<feature type="domain" description="K+ potassium transporter integral membrane" evidence="13">
    <location>
        <begin position="41"/>
        <end position="492"/>
    </location>
</feature>
<dbReference type="PANTHER" id="PTHR30540:SF79">
    <property type="entry name" value="LOW AFFINITY POTASSIUM TRANSPORT SYSTEM PROTEIN KUP"/>
    <property type="match status" value="1"/>
</dbReference>
<comment type="subcellular location">
    <subcellularLocation>
        <location evidence="12">Cell membrane</location>
        <topology evidence="12">Multi-pass membrane protein</topology>
    </subcellularLocation>
    <subcellularLocation>
        <location evidence="1">Membrane</location>
        <topology evidence="1">Multi-pass membrane protein</topology>
    </subcellularLocation>
</comment>
<dbReference type="InterPro" id="IPR003855">
    <property type="entry name" value="K+_transporter"/>
</dbReference>
<gene>
    <name evidence="12" type="primary">kup</name>
    <name evidence="15" type="ORF">SFMTTN_1127</name>
</gene>
<sequence>MDIAPAEKPDNHTQRKLQIANIMQQPNVSDPLKKQGLAALSIGATGVVYGDIGTSPLYALQQVFNGPHGVIPSHNNVLGILSLVFWALLIVVSLKYVVFIMRADNKGEGGIMALIALVQRVTSNESRMRWTLVVLGLFGAALFYGDGIITPAISVLSAVEGLEIATPAFKPYVIPISLAVLIGLFLIQRKGTASVGALFGPIMMIWFATLGGLGLIKIIHFPDVLQAVSPMYAVHFFIENRWQGFLALGAVVLTLTGAEALYADMGHFGKHPIRAAWFGFVLPALLLNYFGQGALMIHDASAAANPFYKMVPEWGLLPMVALATVATVIASQAVISGAFSITRQAIQLGYLPRMEILHTSAREIGQTYIPFINWTMLTGIIALVLGFQTSSKLAAAYGIAVTGTMAMTTILAFVVVRGLWRWSWPATLIGMTFFLSVDLAFFSANAMKIVHGGWFPLAVGIVLFTLMTTWKRGRKILFERLHINAIALEPFLAGIAAHPPLRVPGTAVFLTATPEGVPHALLHNLAHNKVLHEKVVLLTVRTKDVPWVPASERVETSPLGNEFYRIKINYGFKDDPDIPQALALCKIGGLEFNMLETSFFLSRETLIATKVPGMALWREKLFVNMARNGSSATAFFNIPTNRVIELGAQIEL</sequence>
<keyword evidence="10 12" id="KW-0406">Ion transport</keyword>
<keyword evidence="6 12" id="KW-0812">Transmembrane</keyword>
<evidence type="ECO:0000256" key="1">
    <source>
        <dbReference type="ARBA" id="ARBA00004141"/>
    </source>
</evidence>
<evidence type="ECO:0000256" key="4">
    <source>
        <dbReference type="ARBA" id="ARBA00022475"/>
    </source>
</evidence>
<feature type="transmembrane region" description="Helical" evidence="12">
    <location>
        <begin position="367"/>
        <end position="388"/>
    </location>
</feature>
<keyword evidence="7 12" id="KW-0769">Symport</keyword>
<keyword evidence="9 12" id="KW-1133">Transmembrane helix</keyword>
<evidence type="ECO:0000256" key="3">
    <source>
        <dbReference type="ARBA" id="ARBA00022448"/>
    </source>
</evidence>
<dbReference type="InterPro" id="IPR053951">
    <property type="entry name" value="K_trans_N"/>
</dbReference>
<evidence type="ECO:0000259" key="14">
    <source>
        <dbReference type="Pfam" id="PF22776"/>
    </source>
</evidence>
<evidence type="ECO:0000256" key="2">
    <source>
        <dbReference type="ARBA" id="ARBA00007019"/>
    </source>
</evidence>
<evidence type="ECO:0000313" key="16">
    <source>
        <dbReference type="Proteomes" id="UP000286806"/>
    </source>
</evidence>
<protein>
    <recommendedName>
        <fullName evidence="12">Probable potassium transport system protein Kup</fullName>
    </recommendedName>
</protein>
<evidence type="ECO:0000256" key="5">
    <source>
        <dbReference type="ARBA" id="ARBA00022538"/>
    </source>
</evidence>
<evidence type="ECO:0000256" key="10">
    <source>
        <dbReference type="ARBA" id="ARBA00023065"/>
    </source>
</evidence>
<comment type="function">
    <text evidence="12">Transport of potassium into the cell. Likely operates as a K(+):H(+) symporter.</text>
</comment>
<dbReference type="GO" id="GO:0015079">
    <property type="term" value="F:potassium ion transmembrane transporter activity"/>
    <property type="evidence" value="ECO:0007669"/>
    <property type="project" value="UniProtKB-UniRule"/>
</dbReference>